<dbReference type="Proteomes" id="UP000602181">
    <property type="component" value="Unassembled WGS sequence"/>
</dbReference>
<sequence>MAKKAKLPDGPAERVEAQNEGIRPESNHHAANQNQHHNVKKEALGPNTRR</sequence>
<reference evidence="2 3" key="1">
    <citation type="submission" date="2020-08" db="EMBL/GenBank/DDBJ databases">
        <authorList>
            <person name="Liu C."/>
            <person name="Sun Q."/>
        </authorList>
    </citation>
    <scope>NUCLEOTIDE SEQUENCE [LARGE SCALE GENOMIC DNA]</scope>
    <source>
        <strain evidence="2 3">22A2-44</strain>
    </source>
</reference>
<evidence type="ECO:0008006" key="4">
    <source>
        <dbReference type="Google" id="ProtNLM"/>
    </source>
</evidence>
<proteinExistence type="predicted"/>
<gene>
    <name evidence="2" type="ORF">H8R05_01430</name>
</gene>
<feature type="compositionally biased region" description="Basic and acidic residues" evidence="1">
    <location>
        <begin position="11"/>
        <end position="28"/>
    </location>
</feature>
<evidence type="ECO:0000256" key="1">
    <source>
        <dbReference type="SAM" id="MobiDB-lite"/>
    </source>
</evidence>
<feature type="region of interest" description="Disordered" evidence="1">
    <location>
        <begin position="1"/>
        <end position="50"/>
    </location>
</feature>
<evidence type="ECO:0000313" key="3">
    <source>
        <dbReference type="Proteomes" id="UP000602181"/>
    </source>
</evidence>
<keyword evidence="3" id="KW-1185">Reference proteome</keyword>
<dbReference type="RefSeq" id="WP_158595521.1">
    <property type="nucleotide sequence ID" value="NZ_CAKVWL010000074.1"/>
</dbReference>
<accession>A0ABR7AAX5</accession>
<comment type="caution">
    <text evidence="2">The sequence shown here is derived from an EMBL/GenBank/DDBJ whole genome shotgun (WGS) entry which is preliminary data.</text>
</comment>
<evidence type="ECO:0000313" key="2">
    <source>
        <dbReference type="EMBL" id="MBC3937559.1"/>
    </source>
</evidence>
<name>A0ABR7AAX5_9FIRM</name>
<organism evidence="2 3">
    <name type="scientific">Anaerotruncus massiliensis</name>
    <name type="common">ex Togo et al. 2019</name>
    <dbReference type="NCBI Taxonomy" id="1673720"/>
    <lineage>
        <taxon>Bacteria</taxon>
        <taxon>Bacillati</taxon>
        <taxon>Bacillota</taxon>
        <taxon>Clostridia</taxon>
        <taxon>Eubacteriales</taxon>
        <taxon>Oscillospiraceae</taxon>
        <taxon>Anaerotruncus</taxon>
    </lineage>
</organism>
<dbReference type="EMBL" id="JACOIH010000001">
    <property type="protein sequence ID" value="MBC3937559.1"/>
    <property type="molecule type" value="Genomic_DNA"/>
</dbReference>
<protein>
    <recommendedName>
        <fullName evidence="4">Small acid-soluble spore protein P</fullName>
    </recommendedName>
</protein>